<dbReference type="InterPro" id="IPR016181">
    <property type="entry name" value="Acyl_CoA_acyltransferase"/>
</dbReference>
<protein>
    <submittedName>
        <fullName evidence="2">GNAT family N-acetyltransferase</fullName>
    </submittedName>
</protein>
<evidence type="ECO:0000313" key="3">
    <source>
        <dbReference type="Proteomes" id="UP001235064"/>
    </source>
</evidence>
<name>A0ABT7N024_9MICO</name>
<gene>
    <name evidence="2" type="ORF">QSV35_11765</name>
</gene>
<keyword evidence="3" id="KW-1185">Reference proteome</keyword>
<dbReference type="RefSeq" id="WP_286288943.1">
    <property type="nucleotide sequence ID" value="NZ_JASXSZ010000003.1"/>
</dbReference>
<proteinExistence type="predicted"/>
<dbReference type="CDD" id="cd04301">
    <property type="entry name" value="NAT_SF"/>
    <property type="match status" value="1"/>
</dbReference>
<dbReference type="InterPro" id="IPR000182">
    <property type="entry name" value="GNAT_dom"/>
</dbReference>
<dbReference type="EMBL" id="JASXSZ010000003">
    <property type="protein sequence ID" value="MDL9980010.1"/>
    <property type="molecule type" value="Genomic_DNA"/>
</dbReference>
<reference evidence="2 3" key="1">
    <citation type="submission" date="2023-06" db="EMBL/GenBank/DDBJ databases">
        <title>Microbacterium sp. nov., isolated from a waste landfill.</title>
        <authorList>
            <person name="Wen W."/>
        </authorList>
    </citation>
    <scope>NUCLEOTIDE SEQUENCE [LARGE SCALE GENOMIC DNA]</scope>
    <source>
        <strain evidence="2 3">ASV49</strain>
    </source>
</reference>
<dbReference type="PROSITE" id="PS51186">
    <property type="entry name" value="GNAT"/>
    <property type="match status" value="1"/>
</dbReference>
<organism evidence="2 3">
    <name type="scientific">Microbacterium candidum</name>
    <dbReference type="NCBI Taxonomy" id="3041922"/>
    <lineage>
        <taxon>Bacteria</taxon>
        <taxon>Bacillati</taxon>
        <taxon>Actinomycetota</taxon>
        <taxon>Actinomycetes</taxon>
        <taxon>Micrococcales</taxon>
        <taxon>Microbacteriaceae</taxon>
        <taxon>Microbacterium</taxon>
    </lineage>
</organism>
<accession>A0ABT7N024</accession>
<dbReference type="Pfam" id="PF00583">
    <property type="entry name" value="Acetyltransf_1"/>
    <property type="match status" value="1"/>
</dbReference>
<sequence length="362" mass="39631">MTTTMTFGITRLPIPASLDAPEAKDLREWVRVANLTTRHDAGHGDLDYTAAELFGAWSADADWLNIPLMVRAGDTTAGVAVLSIATQPGTVTAEADFQVLPEYRGSGAEEVLMAAVEDAAREHGRTKIHIFTVHRPVSSGDEIRPPSGWGSVPADDPQTRCMLRNGFALGQVERNSVFDLQADPAPVQRAFDDAVAFAGPDYRYVEWTSPTPPEYRDGYAYALSRMATDVPAGSLEIEEQDWDAARIERRDARQRAQRLRVSVAAVVHVPTGRIVAYNELVIGDDDPTAATAQYGTLVVKEHRGHRLGTIVKTGNILRWREVTPESPRISTFNAEENRPMLDINEAIGFVPVSCAGAWEKAL</sequence>
<evidence type="ECO:0000313" key="2">
    <source>
        <dbReference type="EMBL" id="MDL9980010.1"/>
    </source>
</evidence>
<feature type="domain" description="N-acetyltransferase" evidence="1">
    <location>
        <begin position="16"/>
        <end position="186"/>
    </location>
</feature>
<comment type="caution">
    <text evidence="2">The sequence shown here is derived from an EMBL/GenBank/DDBJ whole genome shotgun (WGS) entry which is preliminary data.</text>
</comment>
<evidence type="ECO:0000259" key="1">
    <source>
        <dbReference type="PROSITE" id="PS51186"/>
    </source>
</evidence>
<dbReference type="Proteomes" id="UP001235064">
    <property type="component" value="Unassembled WGS sequence"/>
</dbReference>
<dbReference type="SUPFAM" id="SSF55729">
    <property type="entry name" value="Acyl-CoA N-acyltransferases (Nat)"/>
    <property type="match status" value="2"/>
</dbReference>
<dbReference type="Gene3D" id="3.40.630.30">
    <property type="match status" value="1"/>
</dbReference>